<protein>
    <submittedName>
        <fullName evidence="2">Uncharacterized protein</fullName>
    </submittedName>
</protein>
<proteinExistence type="predicted"/>
<evidence type="ECO:0000313" key="2">
    <source>
        <dbReference type="EMBL" id="ACY98088.1"/>
    </source>
</evidence>
<dbReference type="EMBL" id="CP001738">
    <property type="protein sequence ID" value="ACY98088.1"/>
    <property type="molecule type" value="Genomic_DNA"/>
</dbReference>
<dbReference type="HOGENOM" id="CLU_1110963_0_0_11"/>
<sequence>MLNRKERIQGAHTSLSPGKTSLPAAGFGLVLLLLTACGGGRPADPVQPGAVAIGDLDIHRRSDMEFFSRLRRPGALYIRPPADLAAGVKASTAVVIAEVTGVRPTRTPGDGDPQPLIGVVLRPVEVLKGRLRPEPKEAVAEFLGGSTADSADPIAELRRTLPRGKAIWFLRWNGKSPRAAKTGATPLPEVDKQYYSLVHMEGGVFVQGPSGILAPTAQRNHSNPTGPSLRNSREKFQKPSELAHRIRTAT</sequence>
<evidence type="ECO:0000313" key="3">
    <source>
        <dbReference type="Proteomes" id="UP000001918"/>
    </source>
</evidence>
<organism evidence="2 3">
    <name type="scientific">Thermomonospora curvata (strain ATCC 19995 / DSM 43183 / JCM 3096 / KCTC 9072 / NBRC 15933 / NCIMB 10081 / Henssen B9)</name>
    <dbReference type="NCBI Taxonomy" id="471852"/>
    <lineage>
        <taxon>Bacteria</taxon>
        <taxon>Bacillati</taxon>
        <taxon>Actinomycetota</taxon>
        <taxon>Actinomycetes</taxon>
        <taxon>Streptosporangiales</taxon>
        <taxon>Thermomonosporaceae</taxon>
        <taxon>Thermomonospora</taxon>
    </lineage>
</organism>
<evidence type="ECO:0000256" key="1">
    <source>
        <dbReference type="SAM" id="MobiDB-lite"/>
    </source>
</evidence>
<name>D1A4R9_THECD</name>
<feature type="compositionally biased region" description="Polar residues" evidence="1">
    <location>
        <begin position="217"/>
        <end position="230"/>
    </location>
</feature>
<feature type="compositionally biased region" description="Basic and acidic residues" evidence="1">
    <location>
        <begin position="231"/>
        <end position="244"/>
    </location>
</feature>
<reference evidence="2 3" key="1">
    <citation type="journal article" date="2011" name="Stand. Genomic Sci.">
        <title>Complete genome sequence of Thermomonospora curvata type strain (B9).</title>
        <authorList>
            <person name="Chertkov O."/>
            <person name="Sikorski J."/>
            <person name="Nolan M."/>
            <person name="Lapidus A."/>
            <person name="Lucas S."/>
            <person name="Del Rio T.G."/>
            <person name="Tice H."/>
            <person name="Cheng J.F."/>
            <person name="Goodwin L."/>
            <person name="Pitluck S."/>
            <person name="Liolios K."/>
            <person name="Ivanova N."/>
            <person name="Mavromatis K."/>
            <person name="Mikhailova N."/>
            <person name="Ovchinnikova G."/>
            <person name="Pati A."/>
            <person name="Chen A."/>
            <person name="Palaniappan K."/>
            <person name="Djao O.D."/>
            <person name="Land M."/>
            <person name="Hauser L."/>
            <person name="Chang Y.J."/>
            <person name="Jeffries C.D."/>
            <person name="Brettin T."/>
            <person name="Han C."/>
            <person name="Detter J.C."/>
            <person name="Rohde M."/>
            <person name="Goker M."/>
            <person name="Woyke T."/>
            <person name="Bristow J."/>
            <person name="Eisen J.A."/>
            <person name="Markowitz V."/>
            <person name="Hugenholtz P."/>
            <person name="Klenk H.P."/>
            <person name="Kyrpides N.C."/>
        </authorList>
    </citation>
    <scope>NUCLEOTIDE SEQUENCE [LARGE SCALE GENOMIC DNA]</scope>
    <source>
        <strain evidence="3">ATCC 19995 / DSM 43183 / JCM 3096 / KCTC 9072 / NBRC 15933 / NCIMB 10081 / Henssen B9</strain>
    </source>
</reference>
<dbReference type="Proteomes" id="UP000001918">
    <property type="component" value="Chromosome"/>
</dbReference>
<accession>D1A4R9</accession>
<dbReference type="KEGG" id="tcu:Tcur_2527"/>
<dbReference type="eggNOG" id="ENOG50325M6">
    <property type="taxonomic scope" value="Bacteria"/>
</dbReference>
<dbReference type="AlphaFoldDB" id="D1A4R9"/>
<gene>
    <name evidence="2" type="ordered locus">Tcur_2527</name>
</gene>
<dbReference type="RefSeq" id="WP_012852872.1">
    <property type="nucleotide sequence ID" value="NC_013510.1"/>
</dbReference>
<feature type="region of interest" description="Disordered" evidence="1">
    <location>
        <begin position="217"/>
        <end position="250"/>
    </location>
</feature>
<keyword evidence="3" id="KW-1185">Reference proteome</keyword>